<accession>A0ABV9I0A2</accession>
<gene>
    <name evidence="1" type="ORF">ACFO3O_18165</name>
</gene>
<reference evidence="2" key="1">
    <citation type="journal article" date="2019" name="Int. J. Syst. Evol. Microbiol.">
        <title>The Global Catalogue of Microorganisms (GCM) 10K type strain sequencing project: providing services to taxonomists for standard genome sequencing and annotation.</title>
        <authorList>
            <consortium name="The Broad Institute Genomics Platform"/>
            <consortium name="The Broad Institute Genome Sequencing Center for Infectious Disease"/>
            <person name="Wu L."/>
            <person name="Ma J."/>
        </authorList>
    </citation>
    <scope>NUCLEOTIDE SEQUENCE [LARGE SCALE GENOMIC DNA]</scope>
    <source>
        <strain evidence="2">YJ-61-S</strain>
    </source>
</reference>
<keyword evidence="2" id="KW-1185">Reference proteome</keyword>
<proteinExistence type="predicted"/>
<evidence type="ECO:0008006" key="3">
    <source>
        <dbReference type="Google" id="ProtNLM"/>
    </source>
</evidence>
<name>A0ABV9I0A2_9FLAO</name>
<dbReference type="RefSeq" id="WP_379981454.1">
    <property type="nucleotide sequence ID" value="NZ_JBHSFV010000012.1"/>
</dbReference>
<evidence type="ECO:0000313" key="1">
    <source>
        <dbReference type="EMBL" id="MFC4635842.1"/>
    </source>
</evidence>
<protein>
    <recommendedName>
        <fullName evidence="3">Bacteriocin</fullName>
    </recommendedName>
</protein>
<evidence type="ECO:0000313" key="2">
    <source>
        <dbReference type="Proteomes" id="UP001596043"/>
    </source>
</evidence>
<comment type="caution">
    <text evidence="1">The sequence shown here is derived from an EMBL/GenBank/DDBJ whole genome shotgun (WGS) entry which is preliminary data.</text>
</comment>
<dbReference type="EMBL" id="JBHSFV010000012">
    <property type="protein sequence ID" value="MFC4635842.1"/>
    <property type="molecule type" value="Genomic_DNA"/>
</dbReference>
<organism evidence="1 2">
    <name type="scientific">Dokdonia ponticola</name>
    <dbReference type="NCBI Taxonomy" id="2041041"/>
    <lineage>
        <taxon>Bacteria</taxon>
        <taxon>Pseudomonadati</taxon>
        <taxon>Bacteroidota</taxon>
        <taxon>Flavobacteriia</taxon>
        <taxon>Flavobacteriales</taxon>
        <taxon>Flavobacteriaceae</taxon>
        <taxon>Dokdonia</taxon>
    </lineage>
</organism>
<sequence length="64" mass="6736">MKKLKNLKGAVTLNKAQQKEVDGGLRPIIACNGNCTGRPTGSQCFHLGHCGCEGRCSSGTCIPF</sequence>
<dbReference type="Proteomes" id="UP001596043">
    <property type="component" value="Unassembled WGS sequence"/>
</dbReference>